<dbReference type="Proteomes" id="UP000696413">
    <property type="component" value="Unassembled WGS sequence"/>
</dbReference>
<gene>
    <name evidence="2" type="ORF">KL859_07985</name>
</gene>
<name>A0ABS6HJI6_MYCGD</name>
<dbReference type="InterPro" id="IPR052711">
    <property type="entry name" value="Zinc_ADH-like"/>
</dbReference>
<protein>
    <submittedName>
        <fullName evidence="2">NAD(P)-dependent alcohol dehydrogenase</fullName>
    </submittedName>
</protein>
<feature type="domain" description="Enoyl reductase (ER)" evidence="1">
    <location>
        <begin position="5"/>
        <end position="328"/>
    </location>
</feature>
<dbReference type="EMBL" id="JAHBOM010000005">
    <property type="protein sequence ID" value="MBU8822816.1"/>
    <property type="molecule type" value="Genomic_DNA"/>
</dbReference>
<dbReference type="SUPFAM" id="SSF51735">
    <property type="entry name" value="NAD(P)-binding Rossmann-fold domains"/>
    <property type="match status" value="1"/>
</dbReference>
<evidence type="ECO:0000259" key="1">
    <source>
        <dbReference type="SMART" id="SM00829"/>
    </source>
</evidence>
<dbReference type="Pfam" id="PF08240">
    <property type="entry name" value="ADH_N"/>
    <property type="match status" value="1"/>
</dbReference>
<dbReference type="PANTHER" id="PTHR45033:SF2">
    <property type="entry name" value="ZINC-TYPE ALCOHOL DEHYDROGENASE-LIKE PROTEIN C1773.06C"/>
    <property type="match status" value="1"/>
</dbReference>
<dbReference type="Gene3D" id="3.90.180.10">
    <property type="entry name" value="Medium-chain alcohol dehydrogenases, catalytic domain"/>
    <property type="match status" value="1"/>
</dbReference>
<dbReference type="SMART" id="SM00829">
    <property type="entry name" value="PKS_ER"/>
    <property type="match status" value="1"/>
</dbReference>
<evidence type="ECO:0000313" key="3">
    <source>
        <dbReference type="Proteomes" id="UP000696413"/>
    </source>
</evidence>
<dbReference type="InterPro" id="IPR020843">
    <property type="entry name" value="ER"/>
</dbReference>
<dbReference type="InterPro" id="IPR013149">
    <property type="entry name" value="ADH-like_C"/>
</dbReference>
<comment type="caution">
    <text evidence="2">The sequence shown here is derived from an EMBL/GenBank/DDBJ whole genome shotgun (WGS) entry which is preliminary data.</text>
</comment>
<dbReference type="InterPro" id="IPR036291">
    <property type="entry name" value="NAD(P)-bd_dom_sf"/>
</dbReference>
<keyword evidence="3" id="KW-1185">Reference proteome</keyword>
<organism evidence="2 3">
    <name type="scientific">Mycolicibacterium goodii</name>
    <name type="common">Mycobacterium goodii</name>
    <dbReference type="NCBI Taxonomy" id="134601"/>
    <lineage>
        <taxon>Bacteria</taxon>
        <taxon>Bacillati</taxon>
        <taxon>Actinomycetota</taxon>
        <taxon>Actinomycetes</taxon>
        <taxon>Mycobacteriales</taxon>
        <taxon>Mycobacteriaceae</taxon>
        <taxon>Mycolicibacterium</taxon>
    </lineage>
</organism>
<dbReference type="InterPro" id="IPR013154">
    <property type="entry name" value="ADH-like_N"/>
</dbReference>
<dbReference type="InterPro" id="IPR011032">
    <property type="entry name" value="GroES-like_sf"/>
</dbReference>
<proteinExistence type="predicted"/>
<evidence type="ECO:0000313" key="2">
    <source>
        <dbReference type="EMBL" id="MBU8822816.1"/>
    </source>
</evidence>
<dbReference type="Gene3D" id="3.40.50.720">
    <property type="entry name" value="NAD(P)-binding Rossmann-like Domain"/>
    <property type="match status" value="1"/>
</dbReference>
<accession>A0ABS6HJI6</accession>
<dbReference type="PANTHER" id="PTHR45033">
    <property type="match status" value="1"/>
</dbReference>
<sequence>MDGIGRNLLELRDVATPEPAHGEVLVRVAAVALNHRDKMVTENGRGLQLAYPFTPGSDLAGSVVALGDGAQRFTIGDRVISNFVPDWLDGVRPGDARTLPYRTLGGHHPGVLAEYVAFPEDWFVRAPATLSDVEAATLPCSGVTAWFALAERGRVRAGETVLVEGTGGVALFALAIARIHGAQVIVSASAGNLAPARELGADHVVDRRRDDWVDAVLKLTGDRGVDHVLEIVGGSHLAEAVQVTAIGGQIHQIGALEGFEISTPVMPLMLKGITIHGIGTGHRRALEDLVRAVDATQLKPVIDTRYRFEDLQAALDHLDRGPFGKVVLEI</sequence>
<dbReference type="CDD" id="cd08276">
    <property type="entry name" value="MDR7"/>
    <property type="match status" value="1"/>
</dbReference>
<dbReference type="Pfam" id="PF00107">
    <property type="entry name" value="ADH_zinc_N"/>
    <property type="match status" value="1"/>
</dbReference>
<dbReference type="RefSeq" id="WP_073677358.1">
    <property type="nucleotide sequence ID" value="NZ_JAHBOL010000020.1"/>
</dbReference>
<reference evidence="2 3" key="1">
    <citation type="submission" date="2021-05" db="EMBL/GenBank/DDBJ databases">
        <title>Draft Genome Sequences of Clinical Respiratory Isolates of Mycobacterium goodii Recovered in Ireland.</title>
        <authorList>
            <person name="Flanagan P.R."/>
            <person name="Mok S."/>
            <person name="Roycroft E."/>
            <person name="Rogers T.R."/>
            <person name="Fitzgibbon M."/>
        </authorList>
    </citation>
    <scope>NUCLEOTIDE SEQUENCE [LARGE SCALE GENOMIC DNA]</scope>
    <source>
        <strain evidence="2 3">14IE55</strain>
    </source>
</reference>
<dbReference type="SUPFAM" id="SSF50129">
    <property type="entry name" value="GroES-like"/>
    <property type="match status" value="1"/>
</dbReference>